<dbReference type="OrthoDB" id="205214at2157"/>
<name>A0A4S3TPT3_9EURY</name>
<dbReference type="InterPro" id="IPR036721">
    <property type="entry name" value="RCK_C_sf"/>
</dbReference>
<dbReference type="InterPro" id="IPR006037">
    <property type="entry name" value="RCK_C"/>
</dbReference>
<evidence type="ECO:0000313" key="3">
    <source>
        <dbReference type="EMBL" id="THE66226.1"/>
    </source>
</evidence>
<dbReference type="SUPFAM" id="SSF116726">
    <property type="entry name" value="TrkA C-terminal domain-like"/>
    <property type="match status" value="1"/>
</dbReference>
<dbReference type="EMBL" id="RBZW01000011">
    <property type="protein sequence ID" value="THE66226.1"/>
    <property type="molecule type" value="Genomic_DNA"/>
</dbReference>
<proteinExistence type="predicted"/>
<accession>A0A4S3TPT3</accession>
<dbReference type="Pfam" id="PF26503">
    <property type="entry name" value="DUF8167_3rd"/>
    <property type="match status" value="1"/>
</dbReference>
<keyword evidence="4" id="KW-1185">Reference proteome</keyword>
<feature type="transmembrane region" description="Helical" evidence="1">
    <location>
        <begin position="31"/>
        <end position="51"/>
    </location>
</feature>
<evidence type="ECO:0000259" key="2">
    <source>
        <dbReference type="PROSITE" id="PS51202"/>
    </source>
</evidence>
<dbReference type="InterPro" id="IPR058604">
    <property type="entry name" value="DUF8167_3rd"/>
</dbReference>
<evidence type="ECO:0000256" key="1">
    <source>
        <dbReference type="SAM" id="Phobius"/>
    </source>
</evidence>
<sequence>MTLTGLSVAALDGFVLSIAQLIEVETLLDVLVRIVGFAALAGGTAAGVAFLYRWYSAGELPDGVAVLTGITTVAIWLNTKTALQEAIIGETPLTDPGTALYTLAAFACSAIAADAGRRLGDSLARDASATTSRSITDVTQLVRSAGRVTTVELPAELEAIDGDDPIDDSTAAALAGRTFLFPRRLSVDQLRERLITRLERDFGISYVDIDLEPDGTVTYLAVGRRPAGIGPTLAPGTVAVALASDPAVDASPGDAVRIWTRDDESGEARRVAAGELRGVADGVATVVLEADDARRLDPDANYRLVTLPDDPDDQRDLVSLLRAANETVTTVSIGSDDPLAEATVGSLPVQVLALERTGDGGDERFALPAAETRFVAGDIAYVLGRPDALRRVTERQLETHQHPLGGATAS</sequence>
<dbReference type="Proteomes" id="UP000318864">
    <property type="component" value="Unassembled WGS sequence"/>
</dbReference>
<dbReference type="AlphaFoldDB" id="A0A4S3TPT3"/>
<keyword evidence="1" id="KW-0472">Membrane</keyword>
<comment type="caution">
    <text evidence="3">The sequence shown here is derived from an EMBL/GenBank/DDBJ whole genome shotgun (WGS) entry which is preliminary data.</text>
</comment>
<gene>
    <name evidence="3" type="ORF">D8Y22_02820</name>
</gene>
<dbReference type="GO" id="GO:0008324">
    <property type="term" value="F:monoatomic cation transmembrane transporter activity"/>
    <property type="evidence" value="ECO:0007669"/>
    <property type="project" value="InterPro"/>
</dbReference>
<protein>
    <submittedName>
        <fullName evidence="3">Potassium transporter TrkA</fullName>
    </submittedName>
</protein>
<dbReference type="Gene3D" id="3.30.70.1450">
    <property type="entry name" value="Regulator of K+ conductance, C-terminal domain"/>
    <property type="match status" value="1"/>
</dbReference>
<keyword evidence="1" id="KW-1133">Transmembrane helix</keyword>
<keyword evidence="1" id="KW-0812">Transmembrane</keyword>
<reference evidence="3 4" key="1">
    <citation type="submission" date="2018-10" db="EMBL/GenBank/DDBJ databases">
        <title>Natronolimnobius sp. XQ-INN 246 isolated from Inner Mongolia Autonomous Region of China.</title>
        <authorList>
            <person name="Xue Q."/>
        </authorList>
    </citation>
    <scope>NUCLEOTIDE SEQUENCE [LARGE SCALE GENOMIC DNA]</scope>
    <source>
        <strain evidence="3 4">XQ-INN 246</strain>
    </source>
</reference>
<dbReference type="PROSITE" id="PS51202">
    <property type="entry name" value="RCK_C"/>
    <property type="match status" value="1"/>
</dbReference>
<dbReference type="GO" id="GO:0006813">
    <property type="term" value="P:potassium ion transport"/>
    <property type="evidence" value="ECO:0007669"/>
    <property type="project" value="InterPro"/>
</dbReference>
<evidence type="ECO:0000313" key="4">
    <source>
        <dbReference type="Proteomes" id="UP000318864"/>
    </source>
</evidence>
<dbReference type="InterPro" id="IPR058480">
    <property type="entry name" value="DUF8167_N"/>
</dbReference>
<dbReference type="RefSeq" id="WP_141463205.1">
    <property type="nucleotide sequence ID" value="NZ_RBZW01000011.1"/>
</dbReference>
<dbReference type="InterPro" id="IPR058603">
    <property type="entry name" value="DUF8167_2nd"/>
</dbReference>
<dbReference type="Pfam" id="PF26501">
    <property type="entry name" value="DUF8167"/>
    <property type="match status" value="1"/>
</dbReference>
<organism evidence="3 4">
    <name type="scientific">Salinadaptatus halalkaliphilus</name>
    <dbReference type="NCBI Taxonomy" id="2419781"/>
    <lineage>
        <taxon>Archaea</taxon>
        <taxon>Methanobacteriati</taxon>
        <taxon>Methanobacteriota</taxon>
        <taxon>Stenosarchaea group</taxon>
        <taxon>Halobacteria</taxon>
        <taxon>Halobacteriales</taxon>
        <taxon>Natrialbaceae</taxon>
        <taxon>Salinadaptatus</taxon>
    </lineage>
</organism>
<dbReference type="Pfam" id="PF26502">
    <property type="entry name" value="DUF8167_2nd"/>
    <property type="match status" value="1"/>
</dbReference>
<feature type="domain" description="RCK C-terminal" evidence="2">
    <location>
        <begin position="315"/>
        <end position="398"/>
    </location>
</feature>